<accession>A0A0E4FS04</accession>
<reference evidence="1 2" key="1">
    <citation type="submission" date="2014-11" db="EMBL/GenBank/DDBJ databases">
        <title>Symbiosis island explosion on the genome of extra-slow-growing strains of soybean bradyrhizobia with massive insertion sequences.</title>
        <authorList>
            <person name="Iida T."/>
            <person name="Minamisawa K."/>
        </authorList>
    </citation>
    <scope>NUCLEOTIDE SEQUENCE [LARGE SCALE GENOMIC DNA]</scope>
    <source>
        <strain evidence="1 2">NK6</strain>
    </source>
</reference>
<dbReference type="EMBL" id="AP014685">
    <property type="protein sequence ID" value="BAR53491.1"/>
    <property type="molecule type" value="Genomic_DNA"/>
</dbReference>
<evidence type="ECO:0000313" key="1">
    <source>
        <dbReference type="EMBL" id="BAR53491.1"/>
    </source>
</evidence>
<name>A0A0E4FS04_9BRAD</name>
<organism evidence="1 2">
    <name type="scientific">Bradyrhizobium diazoefficiens</name>
    <dbReference type="NCBI Taxonomy" id="1355477"/>
    <lineage>
        <taxon>Bacteria</taxon>
        <taxon>Pseudomonadati</taxon>
        <taxon>Pseudomonadota</taxon>
        <taxon>Alphaproteobacteria</taxon>
        <taxon>Hyphomicrobiales</taxon>
        <taxon>Nitrobacteraceae</taxon>
        <taxon>Bradyrhizobium</taxon>
    </lineage>
</organism>
<proteinExistence type="predicted"/>
<evidence type="ECO:0000313" key="2">
    <source>
        <dbReference type="Proteomes" id="UP000063308"/>
    </source>
</evidence>
<dbReference type="Proteomes" id="UP000063308">
    <property type="component" value="Chromosome"/>
</dbReference>
<protein>
    <submittedName>
        <fullName evidence="1">Uncharacterized protein</fullName>
    </submittedName>
</protein>
<sequence>MTHGFGDIANKLTGGPTYYMQRFRAVLLHIVSFCSKAADFRGRLA</sequence>
<dbReference type="AlphaFoldDB" id="A0A0E4FS04"/>
<gene>
    <name evidence="1" type="ORF">NK6_303</name>
</gene>